<dbReference type="AlphaFoldDB" id="A0A381TY65"/>
<gene>
    <name evidence="1" type="ORF">METZ01_LOCUS73794</name>
</gene>
<reference evidence="1" key="1">
    <citation type="submission" date="2018-05" db="EMBL/GenBank/DDBJ databases">
        <authorList>
            <person name="Lanie J.A."/>
            <person name="Ng W.-L."/>
            <person name="Kazmierczak K.M."/>
            <person name="Andrzejewski T.M."/>
            <person name="Davidsen T.M."/>
            <person name="Wayne K.J."/>
            <person name="Tettelin H."/>
            <person name="Glass J.I."/>
            <person name="Rusch D."/>
            <person name="Podicherti R."/>
            <person name="Tsui H.-C.T."/>
            <person name="Winkler M.E."/>
        </authorList>
    </citation>
    <scope>NUCLEOTIDE SEQUENCE</scope>
</reference>
<evidence type="ECO:0000313" key="1">
    <source>
        <dbReference type="EMBL" id="SVA20940.1"/>
    </source>
</evidence>
<dbReference type="EMBL" id="UINC01005376">
    <property type="protein sequence ID" value="SVA20940.1"/>
    <property type="molecule type" value="Genomic_DNA"/>
</dbReference>
<sequence>MDFGFAENTCSLRLVCDIFEGMICAIQADFNMPR</sequence>
<name>A0A381TY65_9ZZZZ</name>
<protein>
    <submittedName>
        <fullName evidence="1">Uncharacterized protein</fullName>
    </submittedName>
</protein>
<organism evidence="1">
    <name type="scientific">marine metagenome</name>
    <dbReference type="NCBI Taxonomy" id="408172"/>
    <lineage>
        <taxon>unclassified sequences</taxon>
        <taxon>metagenomes</taxon>
        <taxon>ecological metagenomes</taxon>
    </lineage>
</organism>
<accession>A0A381TY65</accession>
<proteinExistence type="predicted"/>